<feature type="domain" description="PKD/Chitinase" evidence="1">
    <location>
        <begin position="19"/>
        <end position="109"/>
    </location>
</feature>
<dbReference type="FunFam" id="2.60.40.10:FF:000270">
    <property type="entry name" value="Cell surface protein"/>
    <property type="match status" value="2"/>
</dbReference>
<dbReference type="Pfam" id="PF18911">
    <property type="entry name" value="PKD_4"/>
    <property type="match status" value="2"/>
</dbReference>
<dbReference type="PANTHER" id="PTHR36842">
    <property type="entry name" value="PROTEIN TOLB HOMOLOG"/>
    <property type="match status" value="1"/>
</dbReference>
<feature type="domain" description="PKD/Chitinase" evidence="1">
    <location>
        <begin position="158"/>
        <end position="236"/>
    </location>
</feature>
<proteinExistence type="predicted"/>
<reference evidence="2" key="1">
    <citation type="journal article" date="2001" name="Int. J. Syst. Evol. Microbiol.">
        <title>Methanofollis aquaemaris sp. nov., a methanogen isolated from an aquaculture fish pond.</title>
        <authorList>
            <person name="Lai M.C."/>
            <person name="Chen S.C."/>
        </authorList>
    </citation>
    <scope>NUCLEOTIDE SEQUENCE</scope>
    <source>
        <strain evidence="2">N2F9704</strain>
    </source>
</reference>
<dbReference type="Proteomes" id="UP001042704">
    <property type="component" value="Chromosome"/>
</dbReference>
<dbReference type="Pfam" id="PF11824">
    <property type="entry name" value="DUF3344"/>
    <property type="match status" value="1"/>
</dbReference>
<dbReference type="InterPro" id="IPR013783">
    <property type="entry name" value="Ig-like_fold"/>
</dbReference>
<dbReference type="PANTHER" id="PTHR36842:SF1">
    <property type="entry name" value="PROTEIN TOLB"/>
    <property type="match status" value="1"/>
</dbReference>
<evidence type="ECO:0000313" key="2">
    <source>
        <dbReference type="EMBL" id="QSZ68328.1"/>
    </source>
</evidence>
<dbReference type="SMART" id="SM00089">
    <property type="entry name" value="PKD"/>
    <property type="match status" value="4"/>
</dbReference>
<reference evidence="2" key="2">
    <citation type="submission" date="2019-02" db="EMBL/GenBank/DDBJ databases">
        <authorList>
            <person name="Chen S.-C."/>
            <person name="Chien H.-H."/>
            <person name="Lai M.-C."/>
        </authorList>
    </citation>
    <scope>NUCLEOTIDE SEQUENCE</scope>
    <source>
        <strain evidence="2">N2F9704</strain>
    </source>
</reference>
<protein>
    <submittedName>
        <fullName evidence="2">DUF3344 domain-containing protein</fullName>
    </submittedName>
</protein>
<dbReference type="InterPro" id="IPR000601">
    <property type="entry name" value="PKD_dom"/>
</dbReference>
<feature type="domain" description="PKD/Chitinase" evidence="1">
    <location>
        <begin position="245"/>
        <end position="335"/>
    </location>
</feature>
<dbReference type="Gene3D" id="2.60.40.10">
    <property type="entry name" value="Immunoglobulins"/>
    <property type="match status" value="5"/>
</dbReference>
<evidence type="ECO:0000313" key="3">
    <source>
        <dbReference type="Proteomes" id="UP001042704"/>
    </source>
</evidence>
<dbReference type="AlphaFoldDB" id="A0A8A3S863"/>
<dbReference type="InterPro" id="IPR021779">
    <property type="entry name" value="DUF3344"/>
</dbReference>
<dbReference type="InterPro" id="IPR022409">
    <property type="entry name" value="PKD/Chitinase_dom"/>
</dbReference>
<feature type="domain" description="PKD/Chitinase" evidence="1">
    <location>
        <begin position="384"/>
        <end position="462"/>
    </location>
</feature>
<dbReference type="SUPFAM" id="SSF49299">
    <property type="entry name" value="PKD domain"/>
    <property type="match status" value="2"/>
</dbReference>
<sequence>MAPFENYFSGGSPGGDAPVANFTANVTSGAAPLVVQFTDLSVSNGNCEERVTNGGFETGDVSGWTITGTDEYRGEATSSCKYSGTYALYLKAGDPEEGTFSASQTIDLTHVDAITFWSYLGQGAPHVKIDNTDVVTDIYDFSWTEHTIDTSNYSGNHTLTFYLPESSPDINFYVDDISAVSGGITAWSWNFGDNATSTEQNPMHTYTSAGNYTVSLTAANATGSDSEVKTDYITVSSGGGGDAPVANFTANVTSGTAPLAVQFTDLSVSNGSSEERVTNGGFETGDITGWTITGTDEYRGEATSSCKYSGTYALYLKAGDPEVGTFSASQTVDLTGVDAITFWSYLGQGAPHVKIDDTDVVTDIYDFSWTEHTIDTSNYSGNHTLTFYLPESSPNINFYVDDISAVSGGITAWSWNFGDNATSTEQNPVHTYMSAGDYTVSLTAANATGNDSETKTDYITVSAAAQVDLTISGTVNTVPASAIFAREPNAVRIASVKNNGPDAASNITVAVYASDVANGTAPVNTTTIDSLASGATSTVTLIDPTIRNLEGGTVTYTAAVDPANLIAETDESNNNKISAAKSVKYNGYKGKGIYWDGGSNITTQHTYDLRGDVVSSTQPEDSYKSVGWTDRTETWTAGDLPIPRTATVEKVLLYVSYNWDQTPGGLPNLTATFNGNTVMLGTPYMDKSNFGAYADYEYGLYAVDVTSLFDPIGNNTLVTTPNTGNKNALYPSTLVVVYSDPNATRKQIFINEECDELGYSKTSYGTTMEEATAYVPFTGMAIDTADVQNVTLYSFVGSAGPDEGNLIFNGNVVATNAWQGTLCTASAQIFDVTSLLNATENVAAVQSTSSGGMVVLQQILVVEYDDSQN</sequence>
<dbReference type="KEGG" id="maqe:RJ40_00020"/>
<gene>
    <name evidence="2" type="ORF">RJ40_00020</name>
</gene>
<organism evidence="2 3">
    <name type="scientific">Methanofollis aquaemaris</name>
    <dbReference type="NCBI Taxonomy" id="126734"/>
    <lineage>
        <taxon>Archaea</taxon>
        <taxon>Methanobacteriati</taxon>
        <taxon>Methanobacteriota</taxon>
        <taxon>Stenosarchaea group</taxon>
        <taxon>Methanomicrobia</taxon>
        <taxon>Methanomicrobiales</taxon>
        <taxon>Methanomicrobiaceae</taxon>
        <taxon>Methanofollis</taxon>
    </lineage>
</organism>
<dbReference type="EMBL" id="CP036172">
    <property type="protein sequence ID" value="QSZ68328.1"/>
    <property type="molecule type" value="Genomic_DNA"/>
</dbReference>
<dbReference type="InterPro" id="IPR035986">
    <property type="entry name" value="PKD_dom_sf"/>
</dbReference>
<keyword evidence="3" id="KW-1185">Reference proteome</keyword>
<dbReference type="CDD" id="cd00146">
    <property type="entry name" value="PKD"/>
    <property type="match status" value="2"/>
</dbReference>
<name>A0A8A3S863_9EURY</name>
<evidence type="ECO:0000259" key="1">
    <source>
        <dbReference type="SMART" id="SM00089"/>
    </source>
</evidence>
<dbReference type="InterPro" id="IPR011635">
    <property type="entry name" value="CARDB"/>
</dbReference>
<accession>A0A8A3S863</accession>
<dbReference type="Pfam" id="PF07705">
    <property type="entry name" value="CARDB"/>
    <property type="match status" value="1"/>
</dbReference>